<dbReference type="Gene3D" id="3.40.710.10">
    <property type="entry name" value="DD-peptidase/beta-lactamase superfamily"/>
    <property type="match status" value="1"/>
</dbReference>
<dbReference type="InterPro" id="IPR001466">
    <property type="entry name" value="Beta-lactam-related"/>
</dbReference>
<dbReference type="InterPro" id="IPR050789">
    <property type="entry name" value="Diverse_Enzym_Activities"/>
</dbReference>
<proteinExistence type="predicted"/>
<protein>
    <submittedName>
        <fullName evidence="2">Beta-lactamase family protein</fullName>
    </submittedName>
</protein>
<dbReference type="Pfam" id="PF00144">
    <property type="entry name" value="Beta-lactamase"/>
    <property type="match status" value="1"/>
</dbReference>
<evidence type="ECO:0000259" key="1">
    <source>
        <dbReference type="Pfam" id="PF00144"/>
    </source>
</evidence>
<dbReference type="AlphaFoldDB" id="A0A2S0MRS7"/>
<accession>A0A2S0MRS7</accession>
<dbReference type="PANTHER" id="PTHR43283">
    <property type="entry name" value="BETA-LACTAMASE-RELATED"/>
    <property type="match status" value="1"/>
</dbReference>
<dbReference type="KEGG" id="thas:C6Y53_12655"/>
<dbReference type="Proteomes" id="UP000237655">
    <property type="component" value="Chromosome"/>
</dbReference>
<gene>
    <name evidence="2" type="ORF">C6Y53_12655</name>
</gene>
<organism evidence="2 3">
    <name type="scientific">Pukyongiella litopenaei</name>
    <dbReference type="NCBI Taxonomy" id="2605946"/>
    <lineage>
        <taxon>Bacteria</taxon>
        <taxon>Pseudomonadati</taxon>
        <taxon>Pseudomonadota</taxon>
        <taxon>Alphaproteobacteria</taxon>
        <taxon>Rhodobacterales</taxon>
        <taxon>Paracoccaceae</taxon>
        <taxon>Pukyongiella</taxon>
    </lineage>
</organism>
<reference evidence="3" key="1">
    <citation type="submission" date="2018-03" db="EMBL/GenBank/DDBJ databases">
        <title>Genomic analysis of the strain SH-1 isolated from shrimp intestine.</title>
        <authorList>
            <person name="Kim Y.-S."/>
            <person name="Kim S.-E."/>
            <person name="Kim K.-H."/>
        </authorList>
    </citation>
    <scope>NUCLEOTIDE SEQUENCE [LARGE SCALE GENOMIC DNA]</scope>
    <source>
        <strain evidence="3">SH-1</strain>
    </source>
</reference>
<keyword evidence="3" id="KW-1185">Reference proteome</keyword>
<dbReference type="SUPFAM" id="SSF56601">
    <property type="entry name" value="beta-lactamase/transpeptidase-like"/>
    <property type="match status" value="1"/>
</dbReference>
<sequence length="410" mass="45007">MNGKVADMNVAQDFYSAEETARLRAQVTVSKLLECGDVARWWCTHIAEAMPTAVIQSPRPPAPLGQASEPRLFDIMAETDLGRLSLRDFLHHPESGARGFAVIKGGQVLAEAYPGMRADASHLWASCAKPLAGLMIEHLIEDGAIDESRGIGDYLPALRDTDWHDVAVRDALDMTPGMDCEENDVTRSDPSSIAIRAFLAEFNAPHGGRVETLLEVLQASRRSDTPGAKFEYGSPCTQVLVLLAEAVSGQPWSEMFRARAWSHVGAEAALQVHLSPDGVALAHGVVSSRLRDLARFGMLFTPGWNRVADRQVVSGDTLRRIQTGTRDRSFFLNGHDGPVFIDRFGDDTMLGNARQWDCIWPDGDLYKGGFMDQGLYVSPSRDAVIAYYSTTPNMQMTRYLRPIATSGLLD</sequence>
<dbReference type="InterPro" id="IPR012338">
    <property type="entry name" value="Beta-lactam/transpept-like"/>
</dbReference>
<dbReference type="EMBL" id="CP027665">
    <property type="protein sequence ID" value="AVO38451.2"/>
    <property type="molecule type" value="Genomic_DNA"/>
</dbReference>
<evidence type="ECO:0000313" key="3">
    <source>
        <dbReference type="Proteomes" id="UP000237655"/>
    </source>
</evidence>
<evidence type="ECO:0000313" key="2">
    <source>
        <dbReference type="EMBL" id="AVO38451.2"/>
    </source>
</evidence>
<feature type="domain" description="Beta-lactamase-related" evidence="1">
    <location>
        <begin position="100"/>
        <end position="394"/>
    </location>
</feature>
<name>A0A2S0MRS7_9RHOB</name>
<dbReference type="PANTHER" id="PTHR43283:SF7">
    <property type="entry name" value="BETA-LACTAMASE-RELATED DOMAIN-CONTAINING PROTEIN"/>
    <property type="match status" value="1"/>
</dbReference>